<proteinExistence type="predicted"/>
<keyword evidence="1" id="KW-0812">Transmembrane</keyword>
<sequence>MMIIASLIPLFIVGFVIAEIVVIIYSLALIIKYF</sequence>
<protein>
    <submittedName>
        <fullName evidence="2">Uncharacterized protein</fullName>
    </submittedName>
</protein>
<feature type="transmembrane region" description="Helical" evidence="1">
    <location>
        <begin position="7"/>
        <end position="31"/>
    </location>
</feature>
<dbReference type="Proteomes" id="UP000250796">
    <property type="component" value="Chromosome MESINF"/>
</dbReference>
<reference evidence="2 3" key="1">
    <citation type="submission" date="2017-01" db="EMBL/GenBank/DDBJ databases">
        <authorList>
            <person name="Erauso G."/>
        </authorList>
    </citation>
    <scope>NUCLEOTIDE SEQUENCE [LARGE SCALE GENOMIC DNA]</scope>
    <source>
        <strain evidence="2">MESINF1</strain>
    </source>
</reference>
<keyword evidence="1" id="KW-1133">Transmembrane helix</keyword>
<dbReference type="AlphaFoldDB" id="A0A7Z7LFK7"/>
<dbReference type="KEGG" id="minf:MESINF_1089"/>
<evidence type="ECO:0000313" key="3">
    <source>
        <dbReference type="Proteomes" id="UP000250796"/>
    </source>
</evidence>
<dbReference type="EMBL" id="LS974202">
    <property type="protein sequence ID" value="SSC12533.1"/>
    <property type="molecule type" value="Genomic_DNA"/>
</dbReference>
<accession>A0A7Z7LFK7</accession>
<name>A0A7Z7LFK7_9BACT</name>
<keyword evidence="1" id="KW-0472">Membrane</keyword>
<organism evidence="2 3">
    <name type="scientific">Mesotoga infera</name>
    <dbReference type="NCBI Taxonomy" id="1236046"/>
    <lineage>
        <taxon>Bacteria</taxon>
        <taxon>Thermotogati</taxon>
        <taxon>Thermotogota</taxon>
        <taxon>Thermotogae</taxon>
        <taxon>Kosmotogales</taxon>
        <taxon>Kosmotogaceae</taxon>
        <taxon>Mesotoga</taxon>
    </lineage>
</organism>
<gene>
    <name evidence="2" type="ORF">MESINF_1089</name>
</gene>
<keyword evidence="3" id="KW-1185">Reference proteome</keyword>
<evidence type="ECO:0000256" key="1">
    <source>
        <dbReference type="SAM" id="Phobius"/>
    </source>
</evidence>
<evidence type="ECO:0000313" key="2">
    <source>
        <dbReference type="EMBL" id="SSC12533.1"/>
    </source>
</evidence>